<keyword evidence="3" id="KW-1185">Reference proteome</keyword>
<protein>
    <submittedName>
        <fullName evidence="2">Uncharacterized protein</fullName>
    </submittedName>
</protein>
<gene>
    <name evidence="2" type="ORF">OS242_08415</name>
</gene>
<organism evidence="2 3">
    <name type="scientific">Tumebacillus lacus</name>
    <dbReference type="NCBI Taxonomy" id="2995335"/>
    <lineage>
        <taxon>Bacteria</taxon>
        <taxon>Bacillati</taxon>
        <taxon>Bacillota</taxon>
        <taxon>Bacilli</taxon>
        <taxon>Bacillales</taxon>
        <taxon>Alicyclobacillaceae</taxon>
        <taxon>Tumebacillus</taxon>
    </lineage>
</organism>
<evidence type="ECO:0000256" key="1">
    <source>
        <dbReference type="SAM" id="SignalP"/>
    </source>
</evidence>
<dbReference type="EMBL" id="JAPMLT010000003">
    <property type="protein sequence ID" value="MCX7569987.1"/>
    <property type="molecule type" value="Genomic_DNA"/>
</dbReference>
<reference evidence="2 3" key="1">
    <citation type="submission" date="2022-11" db="EMBL/GenBank/DDBJ databases">
        <title>Study of microbial diversity in lake waters.</title>
        <authorList>
            <person name="Zhang J."/>
        </authorList>
    </citation>
    <scope>NUCLEOTIDE SEQUENCE [LARGE SCALE GENOMIC DNA]</scope>
    <source>
        <strain evidence="2 3">DT12</strain>
    </source>
</reference>
<comment type="caution">
    <text evidence="2">The sequence shown here is derived from an EMBL/GenBank/DDBJ whole genome shotgun (WGS) entry which is preliminary data.</text>
</comment>
<proteinExistence type="predicted"/>
<dbReference type="Gene3D" id="2.60.120.380">
    <property type="match status" value="1"/>
</dbReference>
<accession>A0ABT3WZA3</accession>
<name>A0ABT3WZA3_9BACL</name>
<dbReference type="Proteomes" id="UP001208017">
    <property type="component" value="Unassembled WGS sequence"/>
</dbReference>
<evidence type="ECO:0000313" key="3">
    <source>
        <dbReference type="Proteomes" id="UP001208017"/>
    </source>
</evidence>
<feature type="chain" id="PRO_5045525157" evidence="1">
    <location>
        <begin position="27"/>
        <end position="145"/>
    </location>
</feature>
<keyword evidence="1" id="KW-0732">Signal</keyword>
<feature type="signal peptide" evidence="1">
    <location>
        <begin position="1"/>
        <end position="26"/>
    </location>
</feature>
<sequence>MNLWKKTILALGITAMLASGAQTSYAYTVYEGEASNASGANDTLSTAVMYHVGDVMNGVVGTTGDVDMYKFALDDDQVLRFTFDTTGTYEFAIYDGAGGLVGSVVGPGYLDVPVDYTADLYSIRVSGKNDSGDAYTIFAKPMGRG</sequence>
<dbReference type="RefSeq" id="WP_267151235.1">
    <property type="nucleotide sequence ID" value="NZ_JAPMLT010000003.1"/>
</dbReference>
<evidence type="ECO:0000313" key="2">
    <source>
        <dbReference type="EMBL" id="MCX7569987.1"/>
    </source>
</evidence>